<organism evidence="5 6">
    <name type="scientific">Schistosoma mattheei</name>
    <dbReference type="NCBI Taxonomy" id="31246"/>
    <lineage>
        <taxon>Eukaryota</taxon>
        <taxon>Metazoa</taxon>
        <taxon>Spiralia</taxon>
        <taxon>Lophotrochozoa</taxon>
        <taxon>Platyhelminthes</taxon>
        <taxon>Trematoda</taxon>
        <taxon>Digenea</taxon>
        <taxon>Strigeidida</taxon>
        <taxon>Schistosomatoidea</taxon>
        <taxon>Schistosomatidae</taxon>
        <taxon>Schistosoma</taxon>
    </lineage>
</organism>
<dbReference type="STRING" id="31246.A0A183NLZ3"/>
<dbReference type="PROSITE" id="PS51192">
    <property type="entry name" value="HELICASE_ATP_BIND_1"/>
    <property type="match status" value="1"/>
</dbReference>
<dbReference type="AlphaFoldDB" id="A0A183NLZ3"/>
<dbReference type="GO" id="GO:0005524">
    <property type="term" value="F:ATP binding"/>
    <property type="evidence" value="ECO:0007669"/>
    <property type="project" value="UniProtKB-KW"/>
</dbReference>
<dbReference type="Pfam" id="PF00270">
    <property type="entry name" value="DEAD"/>
    <property type="match status" value="1"/>
</dbReference>
<dbReference type="GO" id="GO:0016787">
    <property type="term" value="F:hydrolase activity"/>
    <property type="evidence" value="ECO:0007669"/>
    <property type="project" value="UniProtKB-KW"/>
</dbReference>
<keyword evidence="2" id="KW-0378">Hydrolase</keyword>
<dbReference type="InterPro" id="IPR014001">
    <property type="entry name" value="Helicase_ATP-bd"/>
</dbReference>
<dbReference type="Gene3D" id="3.40.50.300">
    <property type="entry name" value="P-loop containing nucleotide triphosphate hydrolases"/>
    <property type="match status" value="2"/>
</dbReference>
<dbReference type="PANTHER" id="PTHR47961">
    <property type="entry name" value="DNA POLYMERASE THETA, PUTATIVE (AFU_ORTHOLOGUE AFUA_1G05260)-RELATED"/>
    <property type="match status" value="1"/>
</dbReference>
<dbReference type="PANTHER" id="PTHR47961:SF6">
    <property type="entry name" value="DNA-DIRECTED DNA POLYMERASE"/>
    <property type="match status" value="1"/>
</dbReference>
<dbReference type="GO" id="GO:0003676">
    <property type="term" value="F:nucleic acid binding"/>
    <property type="evidence" value="ECO:0007669"/>
    <property type="project" value="InterPro"/>
</dbReference>
<keyword evidence="1" id="KW-0547">Nucleotide-binding</keyword>
<sequence>MAGHSPPGGLSAINVAVCTIEKANSLVNRLIEEERLDELGIVVVDELHLIGDTHRGYLLELLLTKLLFYSRRTSNFKHTNEIKILENSQSSLNKCCDSKAYGIQIVGMSATLPNLKSLGQWLNAEVYITNFRPVPLTEFILSCDLRSKTNQFYKIVTSASKDDSSTQQLLSE</sequence>
<keyword evidence="4" id="KW-0067">ATP-binding</keyword>
<evidence type="ECO:0000256" key="3">
    <source>
        <dbReference type="ARBA" id="ARBA00022806"/>
    </source>
</evidence>
<gene>
    <name evidence="5" type="ORF">SMTD_LOCUS3129</name>
</gene>
<dbReference type="Proteomes" id="UP000269396">
    <property type="component" value="Unassembled WGS sequence"/>
</dbReference>
<accession>A0A183NLZ3</accession>
<keyword evidence="6" id="KW-1185">Reference proteome</keyword>
<dbReference type="GO" id="GO:0004386">
    <property type="term" value="F:helicase activity"/>
    <property type="evidence" value="ECO:0007669"/>
    <property type="project" value="UniProtKB-KW"/>
</dbReference>
<reference evidence="5 6" key="1">
    <citation type="submission" date="2018-11" db="EMBL/GenBank/DDBJ databases">
        <authorList>
            <consortium name="Pathogen Informatics"/>
        </authorList>
    </citation>
    <scope>NUCLEOTIDE SEQUENCE [LARGE SCALE GENOMIC DNA]</scope>
    <source>
        <strain>Denwood</strain>
        <strain evidence="6">Zambia</strain>
    </source>
</reference>
<evidence type="ECO:0000313" key="5">
    <source>
        <dbReference type="EMBL" id="VDO92277.1"/>
    </source>
</evidence>
<keyword evidence="3" id="KW-0347">Helicase</keyword>
<evidence type="ECO:0000256" key="1">
    <source>
        <dbReference type="ARBA" id="ARBA00022741"/>
    </source>
</evidence>
<dbReference type="InterPro" id="IPR011545">
    <property type="entry name" value="DEAD/DEAH_box_helicase_dom"/>
</dbReference>
<evidence type="ECO:0000313" key="6">
    <source>
        <dbReference type="Proteomes" id="UP000269396"/>
    </source>
</evidence>
<dbReference type="InterPro" id="IPR050474">
    <property type="entry name" value="Hel308_SKI2-like"/>
</dbReference>
<evidence type="ECO:0000256" key="2">
    <source>
        <dbReference type="ARBA" id="ARBA00022801"/>
    </source>
</evidence>
<dbReference type="InterPro" id="IPR027417">
    <property type="entry name" value="P-loop_NTPase"/>
</dbReference>
<protein>
    <submittedName>
        <fullName evidence="5">Uncharacterized protein</fullName>
    </submittedName>
</protein>
<dbReference type="SUPFAM" id="SSF52540">
    <property type="entry name" value="P-loop containing nucleoside triphosphate hydrolases"/>
    <property type="match status" value="1"/>
</dbReference>
<name>A0A183NLZ3_9TREM</name>
<evidence type="ECO:0000256" key="4">
    <source>
        <dbReference type="ARBA" id="ARBA00022840"/>
    </source>
</evidence>
<proteinExistence type="predicted"/>
<dbReference type="EMBL" id="UZAL01005192">
    <property type="protein sequence ID" value="VDO92277.1"/>
    <property type="molecule type" value="Genomic_DNA"/>
</dbReference>